<evidence type="ECO:0000256" key="2">
    <source>
        <dbReference type="ARBA" id="ARBA00022475"/>
    </source>
</evidence>
<dbReference type="RefSeq" id="WP_003780913.1">
    <property type="nucleotide sequence ID" value="NZ_GL870929.1"/>
</dbReference>
<dbReference type="SUPFAM" id="SSF52266">
    <property type="entry name" value="SGNH hydrolase"/>
    <property type="match status" value="1"/>
</dbReference>
<name>F0EW78_9NEIS</name>
<dbReference type="InterPro" id="IPR043968">
    <property type="entry name" value="SGNH"/>
</dbReference>
<evidence type="ECO:0000256" key="7">
    <source>
        <dbReference type="ARBA" id="ARBA00023315"/>
    </source>
</evidence>
<dbReference type="AlphaFoldDB" id="F0EW78"/>
<protein>
    <submittedName>
        <fullName evidence="11">Acyltransferase</fullName>
    </submittedName>
</protein>
<keyword evidence="6 8" id="KW-0472">Membrane</keyword>
<evidence type="ECO:0000256" key="4">
    <source>
        <dbReference type="ARBA" id="ARBA00022692"/>
    </source>
</evidence>
<dbReference type="Pfam" id="PF01757">
    <property type="entry name" value="Acyl_transf_3"/>
    <property type="match status" value="1"/>
</dbReference>
<evidence type="ECO:0000256" key="8">
    <source>
        <dbReference type="SAM" id="Phobius"/>
    </source>
</evidence>
<dbReference type="GO" id="GO:0009103">
    <property type="term" value="P:lipopolysaccharide biosynthetic process"/>
    <property type="evidence" value="ECO:0007669"/>
    <property type="project" value="TreeGrafter"/>
</dbReference>
<dbReference type="InterPro" id="IPR002656">
    <property type="entry name" value="Acyl_transf_3_dom"/>
</dbReference>
<feature type="transmembrane region" description="Helical" evidence="8">
    <location>
        <begin position="287"/>
        <end position="310"/>
    </location>
</feature>
<evidence type="ECO:0000259" key="9">
    <source>
        <dbReference type="Pfam" id="PF01757"/>
    </source>
</evidence>
<evidence type="ECO:0000259" key="10">
    <source>
        <dbReference type="Pfam" id="PF19040"/>
    </source>
</evidence>
<feature type="transmembrane region" description="Helical" evidence="8">
    <location>
        <begin position="355"/>
        <end position="376"/>
    </location>
</feature>
<evidence type="ECO:0000313" key="11">
    <source>
        <dbReference type="EMBL" id="EGC18450.1"/>
    </source>
</evidence>
<organism evidence="11 12">
    <name type="scientific">Kingella denitrificans ATCC 33394</name>
    <dbReference type="NCBI Taxonomy" id="888741"/>
    <lineage>
        <taxon>Bacteria</taxon>
        <taxon>Pseudomonadati</taxon>
        <taxon>Pseudomonadota</taxon>
        <taxon>Betaproteobacteria</taxon>
        <taxon>Neisseriales</taxon>
        <taxon>Neisseriaceae</taxon>
        <taxon>Kingella</taxon>
    </lineage>
</organism>
<keyword evidence="4 8" id="KW-0812">Transmembrane</keyword>
<gene>
    <name evidence="11" type="ORF">HMPREF9098_0112</name>
</gene>
<feature type="transmembrane region" description="Helical" evidence="8">
    <location>
        <begin position="143"/>
        <end position="164"/>
    </location>
</feature>
<keyword evidence="2" id="KW-1003">Cell membrane</keyword>
<dbReference type="GO" id="GO:0005886">
    <property type="term" value="C:plasma membrane"/>
    <property type="evidence" value="ECO:0007669"/>
    <property type="project" value="UniProtKB-SubCell"/>
</dbReference>
<proteinExistence type="predicted"/>
<dbReference type="PANTHER" id="PTHR23028">
    <property type="entry name" value="ACETYLTRANSFERASE"/>
    <property type="match status" value="1"/>
</dbReference>
<keyword evidence="12" id="KW-1185">Reference proteome</keyword>
<feature type="transmembrane region" description="Helical" evidence="8">
    <location>
        <begin position="81"/>
        <end position="100"/>
    </location>
</feature>
<evidence type="ECO:0000313" key="12">
    <source>
        <dbReference type="Proteomes" id="UP000004088"/>
    </source>
</evidence>
<evidence type="ECO:0000256" key="5">
    <source>
        <dbReference type="ARBA" id="ARBA00022989"/>
    </source>
</evidence>
<dbReference type="Gene3D" id="3.40.50.1110">
    <property type="entry name" value="SGNH hydrolase"/>
    <property type="match status" value="1"/>
</dbReference>
<feature type="transmembrane region" description="Helical" evidence="8">
    <location>
        <begin position="40"/>
        <end position="60"/>
    </location>
</feature>
<keyword evidence="3 11" id="KW-0808">Transferase</keyword>
<dbReference type="Proteomes" id="UP000004088">
    <property type="component" value="Unassembled WGS sequence"/>
</dbReference>
<dbReference type="STRING" id="888741.HMPREF9098_0112"/>
<evidence type="ECO:0000256" key="6">
    <source>
        <dbReference type="ARBA" id="ARBA00023136"/>
    </source>
</evidence>
<dbReference type="PANTHER" id="PTHR23028:SF53">
    <property type="entry name" value="ACYL_TRANSF_3 DOMAIN-CONTAINING PROTEIN"/>
    <property type="match status" value="1"/>
</dbReference>
<keyword evidence="5 8" id="KW-1133">Transmembrane helix</keyword>
<feature type="transmembrane region" description="Helical" evidence="8">
    <location>
        <begin position="316"/>
        <end position="335"/>
    </location>
</feature>
<comment type="subcellular location">
    <subcellularLocation>
        <location evidence="1">Cell membrane</location>
        <topology evidence="1">Multi-pass membrane protein</topology>
    </subcellularLocation>
</comment>
<comment type="caution">
    <text evidence="11">The sequence shown here is derived from an EMBL/GenBank/DDBJ whole genome shotgun (WGS) entry which is preliminary data.</text>
</comment>
<dbReference type="GO" id="GO:0016747">
    <property type="term" value="F:acyltransferase activity, transferring groups other than amino-acyl groups"/>
    <property type="evidence" value="ECO:0007669"/>
    <property type="project" value="InterPro"/>
</dbReference>
<dbReference type="EMBL" id="AEWV01000003">
    <property type="protein sequence ID" value="EGC18450.1"/>
    <property type="molecule type" value="Genomic_DNA"/>
</dbReference>
<dbReference type="GO" id="GO:0016788">
    <property type="term" value="F:hydrolase activity, acting on ester bonds"/>
    <property type="evidence" value="ECO:0007669"/>
    <property type="project" value="UniProtKB-ARBA"/>
</dbReference>
<feature type="domain" description="Acyltransferase 3" evidence="9">
    <location>
        <begin position="15"/>
        <end position="337"/>
    </location>
</feature>
<sequence length="642" mass="72811">MNNHTVKHPLSYRPDIDGLRAVAVISVILFHIHANLLPGGFLGVDIFFVISGYLITGIIQRELAEQRFSLLNFYQRRAKRILPAFLFMLAACTAACVWLLTPDDFIAYLRSLRSSLLFGANLFFAQSGGYFDIQSAEKPLLHIWSLSVEEQFYFVFPLLIWLVHKYRPKYTVHAVIAMMAASLLSGLMEYKAEAYYLPQVRAYELLFGSLAAVFTAGKSANPAVRTGLQHEIAACTAAVAALACLCLPKETLPGGGYIERIVICGATAWLMACGNSKISRVLAWKPFVAVGLISYPLYLWHWPVLALLRYVYMDNVLPVSVVIVSMAGVVLASWISYRWVENPIRHSKKLSGKAFAGVMAVYFALGLGVNAGRIVYDKQIRYAPDYKKLYTTTGACFNENNPDECIKGDRDKPVTVLTVGDSHNMHLHKLYELAGQNEGWAAHAVSVSTCPFVYNTDIVHKVLQRKEHLRNNCLAMRRHVENNIYKYQVVVLSNRWYERMEEENFAQNFEKTLQYLLNKNKTVYVLKDSPYAVMNIPRKMHLQSIGFSLPLNERQRKMQQDSENANQAILNIVQKYPQVHWVDPMDLVPHDFIINGLPIFFDKDHFNDYGSEMIARRFIANGRRLLATPPERQPNPQDAGGR</sequence>
<evidence type="ECO:0000256" key="1">
    <source>
        <dbReference type="ARBA" id="ARBA00004651"/>
    </source>
</evidence>
<dbReference type="HOGENOM" id="CLU_005679_10_3_4"/>
<dbReference type="InterPro" id="IPR050879">
    <property type="entry name" value="Acyltransferase_3"/>
</dbReference>
<keyword evidence="7 11" id="KW-0012">Acyltransferase</keyword>
<reference evidence="11 12" key="1">
    <citation type="submission" date="2011-01" db="EMBL/GenBank/DDBJ databases">
        <authorList>
            <person name="Muzny D."/>
            <person name="Qin X."/>
            <person name="Deng J."/>
            <person name="Jiang H."/>
            <person name="Liu Y."/>
            <person name="Qu J."/>
            <person name="Song X.-Z."/>
            <person name="Zhang L."/>
            <person name="Thornton R."/>
            <person name="Coyle M."/>
            <person name="Francisco L."/>
            <person name="Jackson L."/>
            <person name="Javaid M."/>
            <person name="Korchina V."/>
            <person name="Kovar C."/>
            <person name="Mata R."/>
            <person name="Mathew T."/>
            <person name="Ngo R."/>
            <person name="Nguyen L."/>
            <person name="Nguyen N."/>
            <person name="Okwuonu G."/>
            <person name="Ongeri F."/>
            <person name="Pham C."/>
            <person name="Simmons D."/>
            <person name="Wilczek-Boney K."/>
            <person name="Hale W."/>
            <person name="Jakkamsetti A."/>
            <person name="Pham P."/>
            <person name="Ruth R."/>
            <person name="San Lucas F."/>
            <person name="Warren J."/>
            <person name="Zhang J."/>
            <person name="Zhao Z."/>
            <person name="Zhou C."/>
            <person name="Zhu D."/>
            <person name="Lee S."/>
            <person name="Bess C."/>
            <person name="Blankenburg K."/>
            <person name="Forbes L."/>
            <person name="Fu Q."/>
            <person name="Gubbala S."/>
            <person name="Hirani K."/>
            <person name="Jayaseelan J.C."/>
            <person name="Lara F."/>
            <person name="Munidasa M."/>
            <person name="Palculict T."/>
            <person name="Patil S."/>
            <person name="Pu L.-L."/>
            <person name="Saada N."/>
            <person name="Tang L."/>
            <person name="Weissenberger G."/>
            <person name="Zhu Y."/>
            <person name="Hemphill L."/>
            <person name="Shang Y."/>
            <person name="Youmans B."/>
            <person name="Ayvaz T."/>
            <person name="Ross M."/>
            <person name="Santibanez J."/>
            <person name="Aqrawi P."/>
            <person name="Gross S."/>
            <person name="Joshi V."/>
            <person name="Fowler G."/>
            <person name="Nazareth L."/>
            <person name="Reid J."/>
            <person name="Worley K."/>
            <person name="Petrosino J."/>
            <person name="Highlander S."/>
            <person name="Gibbs R."/>
        </authorList>
    </citation>
    <scope>NUCLEOTIDE SEQUENCE [LARGE SCALE GENOMIC DNA]</scope>
    <source>
        <strain evidence="11 12">ATCC 33394</strain>
    </source>
</reference>
<evidence type="ECO:0000256" key="3">
    <source>
        <dbReference type="ARBA" id="ARBA00022679"/>
    </source>
</evidence>
<accession>F0EW78</accession>
<dbReference type="Pfam" id="PF19040">
    <property type="entry name" value="SGNH"/>
    <property type="match status" value="1"/>
</dbReference>
<dbReference type="InterPro" id="IPR036514">
    <property type="entry name" value="SGNH_hydro_sf"/>
</dbReference>
<feature type="domain" description="SGNH" evidence="10">
    <location>
        <begin position="400"/>
        <end position="619"/>
    </location>
</feature>